<evidence type="ECO:0000259" key="10">
    <source>
        <dbReference type="PROSITE" id="PS51012"/>
    </source>
</evidence>
<reference evidence="11 12" key="1">
    <citation type="submission" date="2015-09" db="EMBL/GenBank/DDBJ databases">
        <title>Identification and resolution of microdiversity through metagenomic sequencing of parallel consortia.</title>
        <authorList>
            <person name="Nelson W.C."/>
            <person name="Romine M.F."/>
            <person name="Lindemann S.R."/>
        </authorList>
    </citation>
    <scope>NUCLEOTIDE SEQUENCE [LARGE SCALE GENOMIC DNA]</scope>
    <source>
        <strain evidence="11">Ana</strain>
    </source>
</reference>
<feature type="transmembrane region" description="Helical" evidence="9">
    <location>
        <begin position="253"/>
        <end position="273"/>
    </location>
</feature>
<comment type="subcellular location">
    <subcellularLocation>
        <location evidence="1">Cell inner membrane</location>
        <topology evidence="1">Multi-pass membrane protein</topology>
    </subcellularLocation>
    <subcellularLocation>
        <location evidence="9">Cell membrane</location>
        <topology evidence="9">Multi-pass membrane protein</topology>
    </subcellularLocation>
</comment>
<proteinExistence type="inferred from homology"/>
<evidence type="ECO:0000313" key="11">
    <source>
        <dbReference type="EMBL" id="KPQ37510.1"/>
    </source>
</evidence>
<keyword evidence="7 9" id="KW-1133">Transmembrane helix</keyword>
<evidence type="ECO:0000256" key="5">
    <source>
        <dbReference type="ARBA" id="ARBA00022519"/>
    </source>
</evidence>
<dbReference type="AlphaFoldDB" id="A0A0P7Z3N3"/>
<evidence type="ECO:0000256" key="7">
    <source>
        <dbReference type="ARBA" id="ARBA00022989"/>
    </source>
</evidence>
<feature type="transmembrane region" description="Helical" evidence="9">
    <location>
        <begin position="140"/>
        <end position="160"/>
    </location>
</feature>
<dbReference type="PATRIC" id="fig|1666911.3.peg.2425"/>
<name>A0A0P7Z3N3_9CYAN</name>
<evidence type="ECO:0000256" key="6">
    <source>
        <dbReference type="ARBA" id="ARBA00022692"/>
    </source>
</evidence>
<dbReference type="Proteomes" id="UP000050465">
    <property type="component" value="Unassembled WGS sequence"/>
</dbReference>
<evidence type="ECO:0000256" key="1">
    <source>
        <dbReference type="ARBA" id="ARBA00004429"/>
    </source>
</evidence>
<dbReference type="EMBL" id="LJZR01000001">
    <property type="protein sequence ID" value="KPQ37510.1"/>
    <property type="molecule type" value="Genomic_DNA"/>
</dbReference>
<evidence type="ECO:0000256" key="8">
    <source>
        <dbReference type="ARBA" id="ARBA00023136"/>
    </source>
</evidence>
<evidence type="ECO:0000256" key="4">
    <source>
        <dbReference type="ARBA" id="ARBA00022475"/>
    </source>
</evidence>
<feature type="transmembrane region" description="Helical" evidence="9">
    <location>
        <begin position="88"/>
        <end position="108"/>
    </location>
</feature>
<keyword evidence="6 9" id="KW-0812">Transmembrane</keyword>
<organism evidence="11 12">
    <name type="scientific">Phormidesmis priestleyi Ana</name>
    <dbReference type="NCBI Taxonomy" id="1666911"/>
    <lineage>
        <taxon>Bacteria</taxon>
        <taxon>Bacillati</taxon>
        <taxon>Cyanobacteriota</taxon>
        <taxon>Cyanophyceae</taxon>
        <taxon>Leptolyngbyales</taxon>
        <taxon>Leptolyngbyaceae</taxon>
        <taxon>Phormidesmis</taxon>
    </lineage>
</organism>
<dbReference type="STRING" id="1666911.HLUCCA11_00245"/>
<evidence type="ECO:0000256" key="3">
    <source>
        <dbReference type="ARBA" id="ARBA00022448"/>
    </source>
</evidence>
<feature type="domain" description="ABC transmembrane type-2" evidence="10">
    <location>
        <begin position="56"/>
        <end position="276"/>
    </location>
</feature>
<gene>
    <name evidence="11" type="ORF">HLUCCA11_00245</name>
</gene>
<feature type="transmembrane region" description="Helical" evidence="9">
    <location>
        <begin position="166"/>
        <end position="188"/>
    </location>
</feature>
<dbReference type="GO" id="GO:0015920">
    <property type="term" value="P:lipopolysaccharide transport"/>
    <property type="evidence" value="ECO:0007669"/>
    <property type="project" value="TreeGrafter"/>
</dbReference>
<evidence type="ECO:0000256" key="2">
    <source>
        <dbReference type="ARBA" id="ARBA00007783"/>
    </source>
</evidence>
<keyword evidence="5" id="KW-0997">Cell inner membrane</keyword>
<sequence>MIRPNPSPVLIYTPHSLVKKPGFLIKEMLLDVYRSRELSWRLVKRNLQAQYRQAFFGMTWALLPPTLTAVGLSFASDAGFLNVANTSIPYPAYVMLGTVLWQTFLEAFQSPEIAIKASKPLLSQVKFPHEAIILAQLGQVIFNFLTKLVLVVALFLVLRVPVSWKFIFSPLTLISLVVLGLGLGLILAPITSLVKDISNAMQAIILGWFFLTPVVYPMPEQSVFLFFVKFNPVTPLLVTTRDLITLGTFQNPIAFASVSLLAFALLLVGWLIYKLSIPFLIERIS</sequence>
<dbReference type="Pfam" id="PF01061">
    <property type="entry name" value="ABC2_membrane"/>
    <property type="match status" value="1"/>
</dbReference>
<evidence type="ECO:0000256" key="9">
    <source>
        <dbReference type="RuleBase" id="RU361157"/>
    </source>
</evidence>
<keyword evidence="3 9" id="KW-0813">Transport</keyword>
<dbReference type="InterPro" id="IPR013525">
    <property type="entry name" value="ABC2_TM"/>
</dbReference>
<feature type="transmembrane region" description="Helical" evidence="9">
    <location>
        <begin position="200"/>
        <end position="218"/>
    </location>
</feature>
<evidence type="ECO:0000313" key="12">
    <source>
        <dbReference type="Proteomes" id="UP000050465"/>
    </source>
</evidence>
<dbReference type="GO" id="GO:0140359">
    <property type="term" value="F:ABC-type transporter activity"/>
    <property type="evidence" value="ECO:0007669"/>
    <property type="project" value="InterPro"/>
</dbReference>
<keyword evidence="8 9" id="KW-0472">Membrane</keyword>
<dbReference type="GO" id="GO:0005886">
    <property type="term" value="C:plasma membrane"/>
    <property type="evidence" value="ECO:0007669"/>
    <property type="project" value="UniProtKB-SubCell"/>
</dbReference>
<accession>A0A0P7Z3N3</accession>
<dbReference type="PANTHER" id="PTHR30413:SF8">
    <property type="entry name" value="TRANSPORT PERMEASE PROTEIN"/>
    <property type="match status" value="1"/>
</dbReference>
<dbReference type="InterPro" id="IPR047817">
    <property type="entry name" value="ABC2_TM_bact-type"/>
</dbReference>
<keyword evidence="4 9" id="KW-1003">Cell membrane</keyword>
<dbReference type="PANTHER" id="PTHR30413">
    <property type="entry name" value="INNER MEMBRANE TRANSPORT PERMEASE"/>
    <property type="match status" value="1"/>
</dbReference>
<feature type="transmembrane region" description="Helical" evidence="9">
    <location>
        <begin position="54"/>
        <end position="76"/>
    </location>
</feature>
<comment type="caution">
    <text evidence="11">The sequence shown here is derived from an EMBL/GenBank/DDBJ whole genome shotgun (WGS) entry which is preliminary data.</text>
</comment>
<protein>
    <recommendedName>
        <fullName evidence="9">Transport permease protein</fullName>
    </recommendedName>
</protein>
<dbReference type="PROSITE" id="PS51012">
    <property type="entry name" value="ABC_TM2"/>
    <property type="match status" value="1"/>
</dbReference>
<comment type="similarity">
    <text evidence="2 9">Belongs to the ABC-2 integral membrane protein family.</text>
</comment>